<protein>
    <recommendedName>
        <fullName evidence="4">DUF3575 domain-containing protein</fullName>
    </recommendedName>
</protein>
<keyword evidence="1" id="KW-0732">Signal</keyword>
<evidence type="ECO:0000313" key="3">
    <source>
        <dbReference type="Proteomes" id="UP000651668"/>
    </source>
</evidence>
<dbReference type="EMBL" id="BMIL01000006">
    <property type="protein sequence ID" value="GGC65800.1"/>
    <property type="molecule type" value="Genomic_DNA"/>
</dbReference>
<feature type="chain" id="PRO_5037158016" description="DUF3575 domain-containing protein" evidence="1">
    <location>
        <begin position="26"/>
        <end position="261"/>
    </location>
</feature>
<dbReference type="RefSeq" id="WP_188626685.1">
    <property type="nucleotide sequence ID" value="NZ_BMIL01000006.1"/>
</dbReference>
<name>A0A916XDL1_9SPHI</name>
<dbReference type="AlphaFoldDB" id="A0A916XDL1"/>
<comment type="caution">
    <text evidence="2">The sequence shown here is derived from an EMBL/GenBank/DDBJ whole genome shotgun (WGS) entry which is preliminary data.</text>
</comment>
<reference evidence="2" key="2">
    <citation type="submission" date="2020-09" db="EMBL/GenBank/DDBJ databases">
        <authorList>
            <person name="Sun Q."/>
            <person name="Zhou Y."/>
        </authorList>
    </citation>
    <scope>NUCLEOTIDE SEQUENCE</scope>
    <source>
        <strain evidence="2">CGMCC 1.15343</strain>
    </source>
</reference>
<organism evidence="2 3">
    <name type="scientific">Pedobacter quisquiliarum</name>
    <dbReference type="NCBI Taxonomy" id="1834438"/>
    <lineage>
        <taxon>Bacteria</taxon>
        <taxon>Pseudomonadati</taxon>
        <taxon>Bacteroidota</taxon>
        <taxon>Sphingobacteriia</taxon>
        <taxon>Sphingobacteriales</taxon>
        <taxon>Sphingobacteriaceae</taxon>
        <taxon>Pedobacter</taxon>
    </lineage>
</organism>
<accession>A0A916XDL1</accession>
<keyword evidence="3" id="KW-1185">Reference proteome</keyword>
<proteinExistence type="predicted"/>
<sequence length="261" mass="29014">MKYLIKSLVAAAVVSAILTGTKSLAQTSGQILNYENEPKNIVKLNAAALLLKTFSVQYERSISKKTSIALGFRATPKSGLPFKSTVESLINDDDTWRNVRNLESGSFAITPEFRYYLGKQPLSGFYLAPFVRYSHYTAEMPFIYDITDPTTNSVVAQDVIPLTGSMNTYTAGIMIGSQWQLSKKFYFDWWILGPNFGASKGKIDGTKNLSTFEQEDLREQLADLDIPLTDYKYEVTDTGAKLDFDGGWAGVRAGLCIGFRL</sequence>
<reference evidence="2" key="1">
    <citation type="journal article" date="2014" name="Int. J. Syst. Evol. Microbiol.">
        <title>Complete genome sequence of Corynebacterium casei LMG S-19264T (=DSM 44701T), isolated from a smear-ripened cheese.</title>
        <authorList>
            <consortium name="US DOE Joint Genome Institute (JGI-PGF)"/>
            <person name="Walter F."/>
            <person name="Albersmeier A."/>
            <person name="Kalinowski J."/>
            <person name="Ruckert C."/>
        </authorList>
    </citation>
    <scope>NUCLEOTIDE SEQUENCE</scope>
    <source>
        <strain evidence="2">CGMCC 1.15343</strain>
    </source>
</reference>
<dbReference type="InterPro" id="IPR021958">
    <property type="entry name" value="DUF3575"/>
</dbReference>
<evidence type="ECO:0000313" key="2">
    <source>
        <dbReference type="EMBL" id="GGC65800.1"/>
    </source>
</evidence>
<dbReference type="Pfam" id="PF12099">
    <property type="entry name" value="DUF3575"/>
    <property type="match status" value="1"/>
</dbReference>
<dbReference type="Proteomes" id="UP000651668">
    <property type="component" value="Unassembled WGS sequence"/>
</dbReference>
<evidence type="ECO:0000256" key="1">
    <source>
        <dbReference type="SAM" id="SignalP"/>
    </source>
</evidence>
<gene>
    <name evidence="2" type="ORF">GCM10011387_19240</name>
</gene>
<evidence type="ECO:0008006" key="4">
    <source>
        <dbReference type="Google" id="ProtNLM"/>
    </source>
</evidence>
<feature type="signal peptide" evidence="1">
    <location>
        <begin position="1"/>
        <end position="25"/>
    </location>
</feature>